<dbReference type="AlphaFoldDB" id="A0A7K3VT09"/>
<reference evidence="1 2" key="1">
    <citation type="submission" date="2019-12" db="EMBL/GenBank/DDBJ databases">
        <title>Rhizobium genotypes associated with high levels of biological nitrogen fixation by grain legumes in a temperate-maritime cropping system.</title>
        <authorList>
            <person name="Maluk M."/>
            <person name="Francesc Ferrando Molina F."/>
            <person name="Lopez Del Egido L."/>
            <person name="Lafos M."/>
            <person name="Langarica-Fuentes A."/>
            <person name="Gebre Yohannes G."/>
            <person name="Young M.W."/>
            <person name="Martin P."/>
            <person name="Gantlett R."/>
            <person name="Kenicer G."/>
            <person name="Hawes C."/>
            <person name="Begg G.S."/>
            <person name="Quilliam R.S."/>
            <person name="Squire G.R."/>
            <person name="Poole P.S."/>
            <person name="Young P.W."/>
            <person name="Iannetta P.M."/>
            <person name="James E.K."/>
        </authorList>
    </citation>
    <scope>NUCLEOTIDE SEQUENCE [LARGE SCALE GENOMIC DNA]</scope>
    <source>
        <strain evidence="1 2">JHI54</strain>
    </source>
</reference>
<dbReference type="EMBL" id="WUFV01000027">
    <property type="protein sequence ID" value="NEK19261.1"/>
    <property type="molecule type" value="Genomic_DNA"/>
</dbReference>
<protein>
    <recommendedName>
        <fullName evidence="3">Aspartate/glutamate racemase family protein</fullName>
    </recommendedName>
</protein>
<comment type="caution">
    <text evidence="1">The sequence shown here is derived from an EMBL/GenBank/DDBJ whole genome shotgun (WGS) entry which is preliminary data.</text>
</comment>
<evidence type="ECO:0000313" key="2">
    <source>
        <dbReference type="Proteomes" id="UP000471705"/>
    </source>
</evidence>
<gene>
    <name evidence="1" type="ORF">GR257_31290</name>
</gene>
<dbReference type="Proteomes" id="UP000471705">
    <property type="component" value="Unassembled WGS sequence"/>
</dbReference>
<evidence type="ECO:0000313" key="1">
    <source>
        <dbReference type="EMBL" id="NEK19261.1"/>
    </source>
</evidence>
<proteinExistence type="predicted"/>
<name>A0A7K3VT09_RHILE</name>
<organism evidence="1 2">
    <name type="scientific">Rhizobium leguminosarum</name>
    <dbReference type="NCBI Taxonomy" id="384"/>
    <lineage>
        <taxon>Bacteria</taxon>
        <taxon>Pseudomonadati</taxon>
        <taxon>Pseudomonadota</taxon>
        <taxon>Alphaproteobacteria</taxon>
        <taxon>Hyphomicrobiales</taxon>
        <taxon>Rhizobiaceae</taxon>
        <taxon>Rhizobium/Agrobacterium group</taxon>
        <taxon>Rhizobium</taxon>
    </lineage>
</organism>
<evidence type="ECO:0008006" key="3">
    <source>
        <dbReference type="Google" id="ProtNLM"/>
    </source>
</evidence>
<sequence length="237" mass="25489">MCQERASVSKGILGILDLEPGSDPNGSAVAEFLHDPPIFAFPTIRETVAGAWADVVVRGDPSLEGPYIAAAQRLVSRGATAITADCGFSIRHQAAIAAAVPVPIAVSALLLTPMIVRQLSGGAKLAVLTFDYTHFETELLGLSDPADISRVVVGGIENTPTWENEMARPPVRTDLSGLREDVCSCVERLREKHPEIRALLLECTMFPRIAQSLRQSTGLPVYDITTLSRMLMESITP</sequence>
<accession>A0A7K3VT09</accession>